<organism evidence="3 4">
    <name type="scientific">Helicobacter suis</name>
    <dbReference type="NCBI Taxonomy" id="104628"/>
    <lineage>
        <taxon>Bacteria</taxon>
        <taxon>Pseudomonadati</taxon>
        <taxon>Campylobacterota</taxon>
        <taxon>Epsilonproteobacteria</taxon>
        <taxon>Campylobacterales</taxon>
        <taxon>Helicobacteraceae</taxon>
        <taxon>Helicobacter</taxon>
    </lineage>
</organism>
<feature type="coiled-coil region" evidence="1">
    <location>
        <begin position="16"/>
        <end position="178"/>
    </location>
</feature>
<reference evidence="2 5" key="2">
    <citation type="submission" date="2020-04" db="EMBL/GenBank/DDBJ databases">
        <title>Genomic analysis of gastric non-Helicobacter pylori Helicobacters isolated in Japan.</title>
        <authorList>
            <person name="Suzuki M."/>
            <person name="Rimbara E."/>
        </authorList>
    </citation>
    <scope>NUCLEOTIDE SEQUENCE [LARGE SCALE GENOMIC DNA]</scope>
    <source>
        <strain evidence="2 5">NHP19-0020</strain>
    </source>
</reference>
<name>A0A6J4CX80_9HELI</name>
<evidence type="ECO:0000313" key="2">
    <source>
        <dbReference type="EMBL" id="BCD45710.1"/>
    </source>
</evidence>
<evidence type="ECO:0000256" key="1">
    <source>
        <dbReference type="SAM" id="Coils"/>
    </source>
</evidence>
<keyword evidence="1" id="KW-0175">Coiled coil</keyword>
<accession>A0A6J4CX80</accession>
<dbReference type="OrthoDB" id="9765972at2"/>
<sequence>MQNLICPHCHKSIDASDFLAEQKAHFEQEVQAKRQEYKQAFKNLEEKEKTLNQQVQEGVARALEKERQELYHSIRMEVKREQEGALELLQKENTEKSNQLKKMYALETENEKLKRDKEEMRAAIEAQSAAQLSTQLQQLKERLQADYEIKLQEKEEQINQLKQSALEIQKRAESTSQQLQGEAQERVIEEYLRVHFPLDRIEEIKKGQKGADCLHKVYTRQGLFCGTICYESKNTKNFNKEWIVKLKEDMQAEGAEVGVLVSAILPKEMERMGLLEGVYVCTFEEFKGLSVLLRAMVERIALVQKSQEDKADKAHSLYHYLTSTEFNLQIQGIVENFMQMQEDLRKEKQAMQKHWAKQEKRIDQILSLISHTYGSLEGIAGLSMPALQALEFKQ</sequence>
<dbReference type="RefSeq" id="WP_006564267.1">
    <property type="nucleotide sequence ID" value="NZ_AP019774.1"/>
</dbReference>
<reference evidence="3 4" key="1">
    <citation type="submission" date="2019-06" db="EMBL/GenBank/DDBJ databases">
        <title>Complete genome sequence of Helicobacter suis SNTW101c.</title>
        <authorList>
            <person name="Rimbara E."/>
            <person name="Suzuki M."/>
            <person name="Matsui H."/>
            <person name="Nakamura M."/>
            <person name="Mori S."/>
            <person name="Shibayama K."/>
        </authorList>
    </citation>
    <scope>NUCLEOTIDE SEQUENCE [LARGE SCALE GENOMIC DNA]</scope>
    <source>
        <strain evidence="3 4">SNTW101c</strain>
    </source>
</reference>
<dbReference type="EMBL" id="AP019774">
    <property type="protein sequence ID" value="BCD69684.1"/>
    <property type="molecule type" value="Genomic_DNA"/>
</dbReference>
<dbReference type="InterPro" id="IPR019219">
    <property type="entry name" value="DUF2130"/>
</dbReference>
<dbReference type="Pfam" id="PF09903">
    <property type="entry name" value="DUF2130"/>
    <property type="match status" value="1"/>
</dbReference>
<dbReference type="EMBL" id="AP023036">
    <property type="protein sequence ID" value="BCD45710.1"/>
    <property type="molecule type" value="Genomic_DNA"/>
</dbReference>
<dbReference type="GeneID" id="56929418"/>
<dbReference type="Proteomes" id="UP000509742">
    <property type="component" value="Chromosome"/>
</dbReference>
<evidence type="ECO:0000313" key="5">
    <source>
        <dbReference type="Proteomes" id="UP000509742"/>
    </source>
</evidence>
<keyword evidence="5" id="KW-1185">Reference proteome</keyword>
<protein>
    <submittedName>
        <fullName evidence="3">Caldesmon</fullName>
    </submittedName>
</protein>
<gene>
    <name evidence="2" type="ORF">NHP190020_07490</name>
    <name evidence="3" type="ORF">SNTW_03290</name>
</gene>
<evidence type="ECO:0000313" key="3">
    <source>
        <dbReference type="EMBL" id="BCD69684.1"/>
    </source>
</evidence>
<evidence type="ECO:0000313" key="4">
    <source>
        <dbReference type="Proteomes" id="UP000317935"/>
    </source>
</evidence>
<proteinExistence type="predicted"/>
<dbReference type="AlphaFoldDB" id="A0A6J4CX80"/>
<dbReference type="Proteomes" id="UP000317935">
    <property type="component" value="Chromosome"/>
</dbReference>